<reference evidence="2 3" key="1">
    <citation type="journal article" date="2019" name="Int. J. Syst. Evol. Microbiol.">
        <title>The Global Catalogue of Microorganisms (GCM) 10K type strain sequencing project: providing services to taxonomists for standard genome sequencing and annotation.</title>
        <authorList>
            <consortium name="The Broad Institute Genomics Platform"/>
            <consortium name="The Broad Institute Genome Sequencing Center for Infectious Disease"/>
            <person name="Wu L."/>
            <person name="Ma J."/>
        </authorList>
    </citation>
    <scope>NUCLEOTIDE SEQUENCE [LARGE SCALE GENOMIC DNA]</scope>
    <source>
        <strain evidence="2 3">JCM 15976</strain>
    </source>
</reference>
<gene>
    <name evidence="2" type="ORF">GCM10009431_03130</name>
</gene>
<sequence>MSIKQELYSQCLNFVENRIEAIKRNIEEIQQSLLSETKSSAGDKHETGRAMIQLEREKAGEQLREAEALKEVLFKVNPLSTTLKITLGSVVYTSDLNYFIAISTGQIRINGIAFFAISPQTPIGQKLTGKRIGDEVVFRDKTFKINKVE</sequence>
<proteinExistence type="predicted"/>
<keyword evidence="3" id="KW-1185">Reference proteome</keyword>
<organism evidence="2 3">
    <name type="scientific">Gaetbulibacter jejuensis</name>
    <dbReference type="NCBI Taxonomy" id="584607"/>
    <lineage>
        <taxon>Bacteria</taxon>
        <taxon>Pseudomonadati</taxon>
        <taxon>Bacteroidota</taxon>
        <taxon>Flavobacteriia</taxon>
        <taxon>Flavobacteriales</taxon>
        <taxon>Flavobacteriaceae</taxon>
        <taxon>Gaetbulibacter</taxon>
    </lineage>
</organism>
<protein>
    <recommendedName>
        <fullName evidence="4">3-oxoacyl-ACP synthase</fullName>
    </recommendedName>
</protein>
<comment type="caution">
    <text evidence="2">The sequence shown here is derived from an EMBL/GenBank/DDBJ whole genome shotgun (WGS) entry which is preliminary data.</text>
</comment>
<evidence type="ECO:0008006" key="4">
    <source>
        <dbReference type="Google" id="ProtNLM"/>
    </source>
</evidence>
<evidence type="ECO:0000313" key="3">
    <source>
        <dbReference type="Proteomes" id="UP001500736"/>
    </source>
</evidence>
<accession>A0ABN1JDN3</accession>
<dbReference type="RefSeq" id="WP_343795224.1">
    <property type="nucleotide sequence ID" value="NZ_BAAAGF010000001.1"/>
</dbReference>
<dbReference type="SUPFAM" id="SSF54534">
    <property type="entry name" value="FKBP-like"/>
    <property type="match status" value="1"/>
</dbReference>
<keyword evidence="1" id="KW-0175">Coiled coil</keyword>
<dbReference type="Proteomes" id="UP001500736">
    <property type="component" value="Unassembled WGS sequence"/>
</dbReference>
<evidence type="ECO:0000313" key="2">
    <source>
        <dbReference type="EMBL" id="GAA0736884.1"/>
    </source>
</evidence>
<evidence type="ECO:0000256" key="1">
    <source>
        <dbReference type="SAM" id="Coils"/>
    </source>
</evidence>
<feature type="coiled-coil region" evidence="1">
    <location>
        <begin position="12"/>
        <end position="69"/>
    </location>
</feature>
<dbReference type="EMBL" id="BAAAGF010000001">
    <property type="protein sequence ID" value="GAA0736884.1"/>
    <property type="molecule type" value="Genomic_DNA"/>
</dbReference>
<name>A0ABN1JDN3_9FLAO</name>